<sequence>MAKKLLFIVLVFLPNFIFAQGVNVEGYFMADSAKLGERIGYVLKATYPRDKQLIFPDSTYNYEPFVLLEKKTYVSSTIDSVTTDSTVYFVSNFALDSTVYLTLPVFELSRYDSVTHYPLEAALAVNWQLDSIPEQLAFQENNVYQPIPKNWNWILIGLILVLLLIALVGGYLLFGKRIKKYLTERNEKRRWKIFEKRWHSAVETLINDQTIDAADELLGLWKGYMETITKLPVREWTSSEVGEKLADIRIFSSLRSIEMIIYAGTKSEVKESSDYLLTKAKENYQEKLKNIKHDRAVV</sequence>
<gene>
    <name evidence="2" type="ORF">HLUCCX10_05000</name>
</gene>
<dbReference type="PATRIC" id="fig|1305737.6.peg.1655"/>
<organism evidence="2 3">
    <name type="scientific">Algoriphagus marincola HL-49</name>
    <dbReference type="NCBI Taxonomy" id="1305737"/>
    <lineage>
        <taxon>Bacteria</taxon>
        <taxon>Pseudomonadati</taxon>
        <taxon>Bacteroidota</taxon>
        <taxon>Cytophagia</taxon>
        <taxon>Cytophagales</taxon>
        <taxon>Cyclobacteriaceae</taxon>
        <taxon>Algoriphagus</taxon>
    </lineage>
</organism>
<feature type="transmembrane region" description="Helical" evidence="1">
    <location>
        <begin position="151"/>
        <end position="174"/>
    </location>
</feature>
<dbReference type="STRING" id="1305737.GCA_000526355_01928"/>
<keyword evidence="1" id="KW-0812">Transmembrane</keyword>
<keyword evidence="1" id="KW-1133">Transmembrane helix</keyword>
<dbReference type="OrthoDB" id="848790at2"/>
<reference evidence="2 3" key="1">
    <citation type="submission" date="2015-09" db="EMBL/GenBank/DDBJ databases">
        <title>Identification and resolution of microdiversity through metagenomic sequencing of parallel consortia.</title>
        <authorList>
            <person name="Nelson W.C."/>
            <person name="Romine M.F."/>
            <person name="Lindemann S.R."/>
        </authorList>
    </citation>
    <scope>NUCLEOTIDE SEQUENCE [LARGE SCALE GENOMIC DNA]</scope>
    <source>
        <strain evidence="2">HL-49</strain>
    </source>
</reference>
<name>A0A0P7YDI2_9BACT</name>
<proteinExistence type="predicted"/>
<dbReference type="Proteomes" id="UP000050421">
    <property type="component" value="Unassembled WGS sequence"/>
</dbReference>
<dbReference type="AlphaFoldDB" id="A0A0P7YDI2"/>
<accession>A0A0P7YDI2</accession>
<comment type="caution">
    <text evidence="2">The sequence shown here is derived from an EMBL/GenBank/DDBJ whole genome shotgun (WGS) entry which is preliminary data.</text>
</comment>
<dbReference type="eggNOG" id="ENOG5032ISF">
    <property type="taxonomic scope" value="Bacteria"/>
</dbReference>
<keyword evidence="1" id="KW-0472">Membrane</keyword>
<evidence type="ECO:0008006" key="4">
    <source>
        <dbReference type="Google" id="ProtNLM"/>
    </source>
</evidence>
<evidence type="ECO:0000313" key="3">
    <source>
        <dbReference type="Proteomes" id="UP000050421"/>
    </source>
</evidence>
<evidence type="ECO:0000313" key="2">
    <source>
        <dbReference type="EMBL" id="KPQ18665.1"/>
    </source>
</evidence>
<evidence type="ECO:0000256" key="1">
    <source>
        <dbReference type="SAM" id="Phobius"/>
    </source>
</evidence>
<dbReference type="EMBL" id="LJXT01000022">
    <property type="protein sequence ID" value="KPQ18665.1"/>
    <property type="molecule type" value="Genomic_DNA"/>
</dbReference>
<protein>
    <recommendedName>
        <fullName evidence="4">Oxygen tolerance</fullName>
    </recommendedName>
</protein>